<feature type="region of interest" description="Disordered" evidence="3">
    <location>
        <begin position="1"/>
        <end position="36"/>
    </location>
</feature>
<name>A0A1L2JJX5_9CREN</name>
<reference evidence="4" key="1">
    <citation type="journal article" date="2017" name="Nature">
        <title>Metagenomic exploration of ASGARD archaea illuminates the origin of cellular complexity in eukaryotes.</title>
        <authorList>
            <person name="Zaremba-Niedzwiedzka K."/>
            <person name="Caceres E.F."/>
            <person name="Saw J.H.W."/>
            <person name="Backstrom D."/>
            <person name="Juzokaite L."/>
            <person name="Vancaester E."/>
            <person name="Seitz K.W."/>
            <person name="Anantharaman K."/>
            <person name="Starnawski P."/>
            <person name="Kjeldsen K.U."/>
            <person name="Stott M.B."/>
            <person name="Nunoura T."/>
            <person name="Banfield J.F."/>
            <person name="Schramm A."/>
            <person name="Baker B.J."/>
            <person name="Spang A."/>
            <person name="Ettema T.J.G."/>
        </authorList>
    </citation>
    <scope>NUCLEOTIDE SEQUENCE</scope>
    <source>
        <strain evidence="4">TIV_3</strain>
    </source>
</reference>
<evidence type="ECO:0000256" key="3">
    <source>
        <dbReference type="SAM" id="MobiDB-lite"/>
    </source>
</evidence>
<sequence>MPGTHGSLNKAGYVRELTYKSRPPKRQKKAPCPRMRMRRVVHRRIEHSLPVGQAVHVPPRR</sequence>
<evidence type="ECO:0008006" key="5">
    <source>
        <dbReference type="Google" id="ProtNLM"/>
    </source>
</evidence>
<dbReference type="EMBL" id="KX764912">
    <property type="protein sequence ID" value="AOZ55999.1"/>
    <property type="molecule type" value="Genomic_DNA"/>
</dbReference>
<keyword evidence="2" id="KW-0687">Ribonucleoprotein</keyword>
<accession>A0A1L2JJX5</accession>
<dbReference type="GO" id="GO:0005840">
    <property type="term" value="C:ribosome"/>
    <property type="evidence" value="ECO:0007669"/>
    <property type="project" value="UniProtKB-KW"/>
</dbReference>
<feature type="compositionally biased region" description="Basic residues" evidence="3">
    <location>
        <begin position="22"/>
        <end position="36"/>
    </location>
</feature>
<proteinExistence type="predicted"/>
<evidence type="ECO:0000313" key="4">
    <source>
        <dbReference type="EMBL" id="AOZ55999.1"/>
    </source>
</evidence>
<dbReference type="GO" id="GO:0003735">
    <property type="term" value="F:structural constituent of ribosome"/>
    <property type="evidence" value="ECO:0007669"/>
    <property type="project" value="InterPro"/>
</dbReference>
<dbReference type="GO" id="GO:0006412">
    <property type="term" value="P:translation"/>
    <property type="evidence" value="ECO:0007669"/>
    <property type="project" value="InterPro"/>
</dbReference>
<dbReference type="GO" id="GO:1990904">
    <property type="term" value="C:ribonucleoprotein complex"/>
    <property type="evidence" value="ECO:0007669"/>
    <property type="project" value="UniProtKB-KW"/>
</dbReference>
<evidence type="ECO:0000256" key="2">
    <source>
        <dbReference type="ARBA" id="ARBA00023274"/>
    </source>
</evidence>
<dbReference type="AlphaFoldDB" id="A0A1L2JJX5"/>
<organism evidence="4">
    <name type="scientific">uncultured korarchaeote</name>
    <dbReference type="NCBI Taxonomy" id="161241"/>
    <lineage>
        <taxon>Archaea</taxon>
        <taxon>Thermoproteota</taxon>
        <taxon>environmental samples</taxon>
    </lineage>
</organism>
<keyword evidence="1" id="KW-0689">Ribosomal protein</keyword>
<evidence type="ECO:0000256" key="1">
    <source>
        <dbReference type="ARBA" id="ARBA00022980"/>
    </source>
</evidence>
<dbReference type="InterPro" id="IPR006846">
    <property type="entry name" value="Ribosomal_eS30"/>
</dbReference>
<dbReference type="Pfam" id="PF04758">
    <property type="entry name" value="Ribosomal_S30"/>
    <property type="match status" value="1"/>
</dbReference>
<protein>
    <recommendedName>
        <fullName evidence="5">30S ribosomal protein S30e</fullName>
    </recommendedName>
</protein>